<dbReference type="Gene3D" id="3.40.50.9100">
    <property type="entry name" value="Dehydroquinase, class II"/>
    <property type="match status" value="1"/>
</dbReference>
<keyword evidence="6" id="KW-0456">Lyase</keyword>
<dbReference type="UniPathway" id="UPA00053">
    <property type="reaction ID" value="UER00086"/>
</dbReference>
<dbReference type="InterPro" id="IPR001874">
    <property type="entry name" value="DHquinase_II"/>
</dbReference>
<comment type="subunit">
    <text evidence="4">Homododecamer.</text>
</comment>
<dbReference type="Pfam" id="PF01220">
    <property type="entry name" value="DHquinase_II"/>
    <property type="match status" value="1"/>
</dbReference>
<dbReference type="PANTHER" id="PTHR21272:SF3">
    <property type="entry name" value="CATABOLIC 3-DEHYDROQUINASE"/>
    <property type="match status" value="1"/>
</dbReference>
<dbReference type="EC" id="4.2.1.10" evidence="5"/>
<dbReference type="AlphaFoldDB" id="A0A537LNZ2"/>
<gene>
    <name evidence="7" type="ORF">E6H02_08765</name>
</gene>
<comment type="similarity">
    <text evidence="3">Belongs to the type-II 3-dehydroquinase family.</text>
</comment>
<evidence type="ECO:0000256" key="5">
    <source>
        <dbReference type="ARBA" id="ARBA00012060"/>
    </source>
</evidence>
<dbReference type="EMBL" id="VBAM01000335">
    <property type="protein sequence ID" value="TMJ09731.1"/>
    <property type="molecule type" value="Genomic_DNA"/>
</dbReference>
<dbReference type="GO" id="GO:0009423">
    <property type="term" value="P:chorismate biosynthetic process"/>
    <property type="evidence" value="ECO:0007669"/>
    <property type="project" value="UniProtKB-UniPathway"/>
</dbReference>
<dbReference type="HAMAP" id="MF_00169">
    <property type="entry name" value="AroQ"/>
    <property type="match status" value="1"/>
</dbReference>
<comment type="caution">
    <text evidence="7">The sequence shown here is derived from an EMBL/GenBank/DDBJ whole genome shotgun (WGS) entry which is preliminary data.</text>
</comment>
<protein>
    <recommendedName>
        <fullName evidence="5">3-dehydroquinate dehydratase</fullName>
        <ecNumber evidence="5">4.2.1.10</ecNumber>
    </recommendedName>
</protein>
<proteinExistence type="inferred from homology"/>
<organism evidence="7 8">
    <name type="scientific">Candidatus Segetimicrobium genomatis</name>
    <dbReference type="NCBI Taxonomy" id="2569760"/>
    <lineage>
        <taxon>Bacteria</taxon>
        <taxon>Bacillati</taxon>
        <taxon>Candidatus Sysuimicrobiota</taxon>
        <taxon>Candidatus Sysuimicrobiia</taxon>
        <taxon>Candidatus Sysuimicrobiales</taxon>
        <taxon>Candidatus Segetimicrobiaceae</taxon>
        <taxon>Candidatus Segetimicrobium</taxon>
    </lineage>
</organism>
<dbReference type="InterPro" id="IPR036441">
    <property type="entry name" value="DHquinase_II_sf"/>
</dbReference>
<accession>A0A537LNZ2</accession>
<dbReference type="Proteomes" id="UP000320393">
    <property type="component" value="Unassembled WGS sequence"/>
</dbReference>
<comment type="pathway">
    <text evidence="2">Metabolic intermediate biosynthesis; chorismate biosynthesis; chorismate from D-erythrose 4-phosphate and phosphoenolpyruvate: step 3/7.</text>
</comment>
<dbReference type="PROSITE" id="PS01029">
    <property type="entry name" value="DEHYDROQUINASE_II"/>
    <property type="match status" value="1"/>
</dbReference>
<dbReference type="PANTHER" id="PTHR21272">
    <property type="entry name" value="CATABOLIC 3-DEHYDROQUINASE"/>
    <property type="match status" value="1"/>
</dbReference>
<dbReference type="InterPro" id="IPR018509">
    <property type="entry name" value="DHquinase_II_CS"/>
</dbReference>
<evidence type="ECO:0000256" key="1">
    <source>
        <dbReference type="ARBA" id="ARBA00001864"/>
    </source>
</evidence>
<evidence type="ECO:0000256" key="2">
    <source>
        <dbReference type="ARBA" id="ARBA00004902"/>
    </source>
</evidence>
<name>A0A537LNZ2_9BACT</name>
<dbReference type="CDD" id="cd00466">
    <property type="entry name" value="DHQase_II"/>
    <property type="match status" value="1"/>
</dbReference>
<dbReference type="GO" id="GO:0019631">
    <property type="term" value="P:quinate catabolic process"/>
    <property type="evidence" value="ECO:0007669"/>
    <property type="project" value="TreeGrafter"/>
</dbReference>
<evidence type="ECO:0000256" key="4">
    <source>
        <dbReference type="ARBA" id="ARBA00011193"/>
    </source>
</evidence>
<sequence length="91" mass="9849">MVRVLVMHGPNLDLLGEREPSVYGTLTLAEIDRRIKALARELGARAETFQSNHEGAIIDRLHAARGRYGAIVLNAGGLTHASYALRDAIAS</sequence>
<evidence type="ECO:0000256" key="6">
    <source>
        <dbReference type="ARBA" id="ARBA00023239"/>
    </source>
</evidence>
<evidence type="ECO:0000313" key="7">
    <source>
        <dbReference type="EMBL" id="TMJ09731.1"/>
    </source>
</evidence>
<evidence type="ECO:0000313" key="8">
    <source>
        <dbReference type="Proteomes" id="UP000320393"/>
    </source>
</evidence>
<feature type="non-terminal residue" evidence="7">
    <location>
        <position position="91"/>
    </location>
</feature>
<comment type="catalytic activity">
    <reaction evidence="1">
        <text>3-dehydroquinate = 3-dehydroshikimate + H2O</text>
        <dbReference type="Rhea" id="RHEA:21096"/>
        <dbReference type="ChEBI" id="CHEBI:15377"/>
        <dbReference type="ChEBI" id="CHEBI:16630"/>
        <dbReference type="ChEBI" id="CHEBI:32364"/>
        <dbReference type="EC" id="4.2.1.10"/>
    </reaction>
</comment>
<dbReference type="SUPFAM" id="SSF52304">
    <property type="entry name" value="Type II 3-dehydroquinate dehydratase"/>
    <property type="match status" value="1"/>
</dbReference>
<reference evidence="7 8" key="1">
    <citation type="journal article" date="2019" name="Nat. Microbiol.">
        <title>Mediterranean grassland soil C-N compound turnover is dependent on rainfall and depth, and is mediated by genomically divergent microorganisms.</title>
        <authorList>
            <person name="Diamond S."/>
            <person name="Andeer P.F."/>
            <person name="Li Z."/>
            <person name="Crits-Christoph A."/>
            <person name="Burstein D."/>
            <person name="Anantharaman K."/>
            <person name="Lane K.R."/>
            <person name="Thomas B.C."/>
            <person name="Pan C."/>
            <person name="Northen T.R."/>
            <person name="Banfield J.F."/>
        </authorList>
    </citation>
    <scope>NUCLEOTIDE SEQUENCE [LARGE SCALE GENOMIC DNA]</scope>
    <source>
        <strain evidence="7">NP_5</strain>
    </source>
</reference>
<dbReference type="GO" id="GO:0003855">
    <property type="term" value="F:3-dehydroquinate dehydratase activity"/>
    <property type="evidence" value="ECO:0007669"/>
    <property type="project" value="UniProtKB-EC"/>
</dbReference>
<evidence type="ECO:0000256" key="3">
    <source>
        <dbReference type="ARBA" id="ARBA00011037"/>
    </source>
</evidence>